<feature type="domain" description="DUF1156" evidence="1">
    <location>
        <begin position="11"/>
        <end position="82"/>
    </location>
</feature>
<dbReference type="SUPFAM" id="SSF53335">
    <property type="entry name" value="S-adenosyl-L-methionine-dependent methyltransferases"/>
    <property type="match status" value="1"/>
</dbReference>
<evidence type="ECO:0000259" key="1">
    <source>
        <dbReference type="Pfam" id="PF06634"/>
    </source>
</evidence>
<reference evidence="2 3" key="1">
    <citation type="submission" date="2019-01" db="EMBL/GenBank/DDBJ databases">
        <title>Coherence of Microcystis species and biogeography revealed through population genomics.</title>
        <authorList>
            <person name="Perez-Carrascal O.M."/>
            <person name="Terrat Y."/>
            <person name="Giani A."/>
            <person name="Fortin N."/>
            <person name="Tromas N."/>
            <person name="Shapiro B.J."/>
        </authorList>
    </citation>
    <scope>NUCLEOTIDE SEQUENCE [LARGE SCALE GENOMIC DNA]</scope>
    <source>
        <strain evidence="2">Ma_MB_S_20031200_S102</strain>
    </source>
</reference>
<evidence type="ECO:0000313" key="2">
    <source>
        <dbReference type="EMBL" id="TRU30068.1"/>
    </source>
</evidence>
<dbReference type="EMBL" id="SFBI01000219">
    <property type="protein sequence ID" value="TRU30068.1"/>
    <property type="molecule type" value="Genomic_DNA"/>
</dbReference>
<name>A0A552E6C7_MICAE</name>
<dbReference type="Proteomes" id="UP000317708">
    <property type="component" value="Unassembled WGS sequence"/>
</dbReference>
<sequence>MTYRKKLIEVALPLEAINVESAREKSIRHGHPSTLHLWWARRPLAACRAVLWASLVDDPSSWPEKFPTEEAQNQERQRLFDILGRIDLEKDKKGNIKQVVRGLVSWDEINQPNSAVLLEAQREIARCLAWERGQEPPTKPDAIRDYIAKYAPPAYDPFCGGGSIPLEAQRLGLQAYGSDLNPVAVLITKALIEIPPKFKDQPPVNPDSRQKQKISSWDGAQGLAADVRYYGQWMRDEAFKRIGFLYPMVETNHKGTKDTKVIAWLWARTVKCPNPACGCQMPLVRSFQLSTKKGKEAWVEPFVGDFNTEGDFNHKGTEDTKGDDFGVSGVSPKIRFQVKTGKGTAPESPKTGRGATFRCLACGQPVNDKHIKAEGMAGRMDAQLMAIVAEGKGGRIYLSPNSEHEAIAKSAKPTWYPDAQISDDRRSMFTPLYGLTHFHHLFTPRQLVALTTFSDLVSEAREKIKADAVAAGIPDDNLPLNDGGIGATAYADAVATYLAFGVDRVSDVCSTICSWNISRDGLRNTFARQAIPMTWDFAEPNPLSDSAGNFNGAMEWIASVIQNSACYVQGKVRQVDATDTKKTLSSIVISTDPPYYDNIGYADLSDYFYVWLRRSLNSIYLNLFSTLLVPKAPELVATPYRFGGDKKKAQSFFEEGLGKAFGRMNAMAHSDYPLTVYYAFKQSETEDSDDDKGNAVVSSTGWETMLEGLIKSDFSIGGTWPMRTERSVRTVASGTNALASSIVLVCRPRPADAPKASRRQFLNELKRDLPQALKLLQQGNIAPVDLAQASIGPGMAIYSKYTAILESNGTSMGVRTALQLINQILDEFLTEQEGEFDSDTRWALTWFEQYQFNEALYGDAETLSKAKNTSIQGMVEAGILEAKAGKVRLLKREDLKTDWKPEKDERTPIWEITQHLIHTLDKNGETGAAELLAKLGNKADLAKELAYRLYSLCDRKGWTQEGIAYNTLVTSWPEITRLANEYKPSPEQLSFSL</sequence>
<dbReference type="InterPro" id="IPR029063">
    <property type="entry name" value="SAM-dependent_MTases_sf"/>
</dbReference>
<protein>
    <submittedName>
        <fullName evidence="2">DUF1156 domain-containing protein</fullName>
    </submittedName>
</protein>
<dbReference type="AlphaFoldDB" id="A0A552E6C7"/>
<dbReference type="Gene3D" id="3.40.50.150">
    <property type="entry name" value="Vaccinia Virus protein VP39"/>
    <property type="match status" value="1"/>
</dbReference>
<proteinExistence type="predicted"/>
<comment type="caution">
    <text evidence="2">The sequence shown here is derived from an EMBL/GenBank/DDBJ whole genome shotgun (WGS) entry which is preliminary data.</text>
</comment>
<dbReference type="InterPro" id="IPR009537">
    <property type="entry name" value="DUF1156"/>
</dbReference>
<organism evidence="2 3">
    <name type="scientific">Microcystis aeruginosa Ma_MB_S_20031200_S102</name>
    <dbReference type="NCBI Taxonomy" id="2486254"/>
    <lineage>
        <taxon>Bacteria</taxon>
        <taxon>Bacillati</taxon>
        <taxon>Cyanobacteriota</taxon>
        <taxon>Cyanophyceae</taxon>
        <taxon>Oscillatoriophycideae</taxon>
        <taxon>Chroococcales</taxon>
        <taxon>Microcystaceae</taxon>
        <taxon>Microcystis</taxon>
    </lineage>
</organism>
<gene>
    <name evidence="2" type="ORF">EWV92_22890</name>
</gene>
<accession>A0A552E6C7</accession>
<dbReference type="Pfam" id="PF06634">
    <property type="entry name" value="DUF1156"/>
    <property type="match status" value="1"/>
</dbReference>
<evidence type="ECO:0000313" key="3">
    <source>
        <dbReference type="Proteomes" id="UP000317708"/>
    </source>
</evidence>